<feature type="domain" description="HAT C-terminal dimerisation" evidence="1">
    <location>
        <begin position="94"/>
        <end position="153"/>
    </location>
</feature>
<dbReference type="SUPFAM" id="SSF53098">
    <property type="entry name" value="Ribonuclease H-like"/>
    <property type="match status" value="1"/>
</dbReference>
<dbReference type="EMBL" id="CAJNOE010000079">
    <property type="protein sequence ID" value="CAF0872616.1"/>
    <property type="molecule type" value="Genomic_DNA"/>
</dbReference>
<dbReference type="EMBL" id="CAJOBB010006653">
    <property type="protein sequence ID" value="CAF4167011.1"/>
    <property type="molecule type" value="Genomic_DNA"/>
</dbReference>
<gene>
    <name evidence="2" type="ORF">IZO911_LOCUS10741</name>
    <name evidence="3" type="ORF">KXQ929_LOCUS38159</name>
</gene>
<dbReference type="AlphaFoldDB" id="A0A819Z5E3"/>
<evidence type="ECO:0000313" key="3">
    <source>
        <dbReference type="EMBL" id="CAF4167011.1"/>
    </source>
</evidence>
<protein>
    <recommendedName>
        <fullName evidence="1">HAT C-terminal dimerisation domain-containing protein</fullName>
    </recommendedName>
</protein>
<dbReference type="Proteomes" id="UP000663860">
    <property type="component" value="Unassembled WGS sequence"/>
</dbReference>
<proteinExistence type="predicted"/>
<dbReference type="GO" id="GO:0046983">
    <property type="term" value="F:protein dimerization activity"/>
    <property type="evidence" value="ECO:0007669"/>
    <property type="project" value="InterPro"/>
</dbReference>
<evidence type="ECO:0000313" key="4">
    <source>
        <dbReference type="Proteomes" id="UP000663868"/>
    </source>
</evidence>
<dbReference type="Proteomes" id="UP000663868">
    <property type="component" value="Unassembled WGS sequence"/>
</dbReference>
<reference evidence="3" key="1">
    <citation type="submission" date="2021-02" db="EMBL/GenBank/DDBJ databases">
        <authorList>
            <person name="Nowell W R."/>
        </authorList>
    </citation>
    <scope>NUCLEOTIDE SEQUENCE</scope>
</reference>
<organism evidence="3 4">
    <name type="scientific">Adineta steineri</name>
    <dbReference type="NCBI Taxonomy" id="433720"/>
    <lineage>
        <taxon>Eukaryota</taxon>
        <taxon>Metazoa</taxon>
        <taxon>Spiralia</taxon>
        <taxon>Gnathifera</taxon>
        <taxon>Rotifera</taxon>
        <taxon>Eurotatoria</taxon>
        <taxon>Bdelloidea</taxon>
        <taxon>Adinetida</taxon>
        <taxon>Adinetidae</taxon>
        <taxon>Adineta</taxon>
    </lineage>
</organism>
<name>A0A819Z5E3_9BILA</name>
<comment type="caution">
    <text evidence="3">The sequence shown here is derived from an EMBL/GenBank/DDBJ whole genome shotgun (WGS) entry which is preliminary data.</text>
</comment>
<dbReference type="InterPro" id="IPR012337">
    <property type="entry name" value="RNaseH-like_sf"/>
</dbReference>
<sequence length="162" mass="18271">MTVIIFTFNPQLLYLELSENISSDINSNTNISSSFISDSSMQCVAFPAVNVFTAVERLKLFRKICGTIDDSTLKQEFANYEIYKKDVSTFTTFSQKYASSLPKLSKMVLQYGTIPDTSVSSESLFSIAGYMARKTRSSLAAKNLKYSIFFKDKLYSCYTSVF</sequence>
<evidence type="ECO:0000259" key="1">
    <source>
        <dbReference type="Pfam" id="PF05699"/>
    </source>
</evidence>
<evidence type="ECO:0000313" key="2">
    <source>
        <dbReference type="EMBL" id="CAF0872616.1"/>
    </source>
</evidence>
<dbReference type="InterPro" id="IPR008906">
    <property type="entry name" value="HATC_C_dom"/>
</dbReference>
<dbReference type="Pfam" id="PF05699">
    <property type="entry name" value="Dimer_Tnp_hAT"/>
    <property type="match status" value="1"/>
</dbReference>
<accession>A0A819Z5E3</accession>